<feature type="domain" description="C2H2-type" evidence="14">
    <location>
        <begin position="543"/>
        <end position="570"/>
    </location>
</feature>
<evidence type="ECO:0000256" key="7">
    <source>
        <dbReference type="ARBA" id="ARBA00022833"/>
    </source>
</evidence>
<keyword evidence="12" id="KW-0539">Nucleus</keyword>
<feature type="domain" description="C2H2-type" evidence="14">
    <location>
        <begin position="487"/>
        <end position="514"/>
    </location>
</feature>
<dbReference type="GO" id="GO:0005634">
    <property type="term" value="C:nucleus"/>
    <property type="evidence" value="ECO:0007669"/>
    <property type="project" value="UniProtKB-SubCell"/>
</dbReference>
<keyword evidence="8" id="KW-0832">Ubl conjugation</keyword>
<feature type="domain" description="C2H2-type" evidence="14">
    <location>
        <begin position="459"/>
        <end position="486"/>
    </location>
</feature>
<feature type="domain" description="C2H2-type" evidence="14">
    <location>
        <begin position="599"/>
        <end position="626"/>
    </location>
</feature>
<dbReference type="FunFam" id="3.30.160.60:FF:000624">
    <property type="entry name" value="zinc finger protein 697"/>
    <property type="match status" value="1"/>
</dbReference>
<dbReference type="PANTHER" id="PTHR23235">
    <property type="entry name" value="KRUEPPEL-LIKE TRANSCRIPTION FACTOR"/>
    <property type="match status" value="1"/>
</dbReference>
<dbReference type="InterPro" id="IPR036236">
    <property type="entry name" value="Znf_C2H2_sf"/>
</dbReference>
<dbReference type="SMART" id="SM00355">
    <property type="entry name" value="ZnF_C2H2"/>
    <property type="match status" value="9"/>
</dbReference>
<evidence type="ECO:0000256" key="10">
    <source>
        <dbReference type="ARBA" id="ARBA00023125"/>
    </source>
</evidence>
<dbReference type="AlphaFoldDB" id="A0A8C5PR64"/>
<dbReference type="GO" id="GO:0008270">
    <property type="term" value="F:zinc ion binding"/>
    <property type="evidence" value="ECO:0007669"/>
    <property type="project" value="UniProtKB-KW"/>
</dbReference>
<dbReference type="FunFam" id="3.30.160.60:FF:000711">
    <property type="entry name" value="zinc finger protein 697"/>
    <property type="match status" value="1"/>
</dbReference>
<dbReference type="Gene3D" id="6.10.140.140">
    <property type="match status" value="1"/>
</dbReference>
<evidence type="ECO:0000256" key="2">
    <source>
        <dbReference type="ARBA" id="ARBA00006991"/>
    </source>
</evidence>
<dbReference type="InterPro" id="IPR001909">
    <property type="entry name" value="KRAB"/>
</dbReference>
<dbReference type="SUPFAM" id="SSF57667">
    <property type="entry name" value="beta-beta-alpha zinc fingers"/>
    <property type="match status" value="5"/>
</dbReference>
<keyword evidence="7" id="KW-0862">Zinc</keyword>
<dbReference type="FunFam" id="3.30.160.60:FF:001498">
    <property type="entry name" value="Zinc finger protein 404"/>
    <property type="match status" value="1"/>
</dbReference>
<dbReference type="Pfam" id="PF01352">
    <property type="entry name" value="KRAB"/>
    <property type="match status" value="1"/>
</dbReference>
<reference evidence="15" key="1">
    <citation type="submission" date="2025-08" db="UniProtKB">
        <authorList>
            <consortium name="Ensembl"/>
        </authorList>
    </citation>
    <scope>IDENTIFICATION</scope>
</reference>
<dbReference type="FunFam" id="3.30.160.60:FF:000690">
    <property type="entry name" value="Zinc finger protein 354C"/>
    <property type="match status" value="1"/>
</dbReference>
<dbReference type="SUPFAM" id="SSF109640">
    <property type="entry name" value="KRAB domain (Kruppel-associated box)"/>
    <property type="match status" value="1"/>
</dbReference>
<reference evidence="15" key="2">
    <citation type="submission" date="2025-09" db="UniProtKB">
        <authorList>
            <consortium name="Ensembl"/>
        </authorList>
    </citation>
    <scope>IDENTIFICATION</scope>
</reference>
<protein>
    <recommendedName>
        <fullName evidence="14">C2H2-type domain-containing protein</fullName>
    </recommendedName>
</protein>
<feature type="domain" description="C2H2-type" evidence="14">
    <location>
        <begin position="431"/>
        <end position="458"/>
    </location>
</feature>
<name>A0A8C5PR64_9ANUR</name>
<dbReference type="OrthoDB" id="9892686at2759"/>
<dbReference type="PROSITE" id="PS50157">
    <property type="entry name" value="ZINC_FINGER_C2H2_2"/>
    <property type="match status" value="9"/>
</dbReference>
<accession>A0A8C5PR64</accession>
<evidence type="ECO:0000256" key="5">
    <source>
        <dbReference type="ARBA" id="ARBA00022737"/>
    </source>
</evidence>
<keyword evidence="10" id="KW-0238">DNA-binding</keyword>
<feature type="domain" description="C2H2-type" evidence="14">
    <location>
        <begin position="655"/>
        <end position="682"/>
    </location>
</feature>
<dbReference type="Gene3D" id="3.30.160.60">
    <property type="entry name" value="Classic Zinc Finger"/>
    <property type="match status" value="9"/>
</dbReference>
<evidence type="ECO:0000256" key="13">
    <source>
        <dbReference type="PROSITE-ProRule" id="PRU00042"/>
    </source>
</evidence>
<feature type="domain" description="C2H2-type" evidence="14">
    <location>
        <begin position="571"/>
        <end position="598"/>
    </location>
</feature>
<dbReference type="PANTHER" id="PTHR23235:SF178">
    <property type="entry name" value="C2H2-TYPE DOMAIN-CONTAINING PROTEIN-RELATED"/>
    <property type="match status" value="1"/>
</dbReference>
<dbReference type="CDD" id="cd07765">
    <property type="entry name" value="KRAB_A-box"/>
    <property type="match status" value="1"/>
</dbReference>
<evidence type="ECO:0000256" key="9">
    <source>
        <dbReference type="ARBA" id="ARBA00023015"/>
    </source>
</evidence>
<evidence type="ECO:0000313" key="15">
    <source>
        <dbReference type="Ensembl" id="ENSLLEP00000026248.1"/>
    </source>
</evidence>
<keyword evidence="6 13" id="KW-0863">Zinc-finger</keyword>
<keyword evidence="11" id="KW-0804">Transcription</keyword>
<evidence type="ECO:0000256" key="1">
    <source>
        <dbReference type="ARBA" id="ARBA00004123"/>
    </source>
</evidence>
<keyword evidence="9" id="KW-0805">Transcription regulation</keyword>
<feature type="domain" description="C2H2-type" evidence="14">
    <location>
        <begin position="627"/>
        <end position="654"/>
    </location>
</feature>
<dbReference type="GO" id="GO:0000978">
    <property type="term" value="F:RNA polymerase II cis-regulatory region sequence-specific DNA binding"/>
    <property type="evidence" value="ECO:0007669"/>
    <property type="project" value="TreeGrafter"/>
</dbReference>
<dbReference type="FunFam" id="3.30.160.60:FF:000706">
    <property type="entry name" value="Zinc finger protein"/>
    <property type="match status" value="1"/>
</dbReference>
<comment type="similarity">
    <text evidence="2">Belongs to the krueppel C2H2-type zinc-finger protein family.</text>
</comment>
<organism evidence="15 16">
    <name type="scientific">Leptobrachium leishanense</name>
    <name type="common">Leishan spiny toad</name>
    <dbReference type="NCBI Taxonomy" id="445787"/>
    <lineage>
        <taxon>Eukaryota</taxon>
        <taxon>Metazoa</taxon>
        <taxon>Chordata</taxon>
        <taxon>Craniata</taxon>
        <taxon>Vertebrata</taxon>
        <taxon>Euteleostomi</taxon>
        <taxon>Amphibia</taxon>
        <taxon>Batrachia</taxon>
        <taxon>Anura</taxon>
        <taxon>Pelobatoidea</taxon>
        <taxon>Megophryidae</taxon>
        <taxon>Leptobrachium</taxon>
    </lineage>
</organism>
<comment type="subcellular location">
    <subcellularLocation>
        <location evidence="1">Nucleus</location>
    </subcellularLocation>
</comment>
<dbReference type="InterPro" id="IPR013087">
    <property type="entry name" value="Znf_C2H2_type"/>
</dbReference>
<keyword evidence="3" id="KW-1017">Isopeptide bond</keyword>
<evidence type="ECO:0000256" key="6">
    <source>
        <dbReference type="ARBA" id="ARBA00022771"/>
    </source>
</evidence>
<feature type="domain" description="C2H2-type" evidence="14">
    <location>
        <begin position="515"/>
        <end position="542"/>
    </location>
</feature>
<dbReference type="GeneTree" id="ENSGT01150000286944"/>
<evidence type="ECO:0000256" key="3">
    <source>
        <dbReference type="ARBA" id="ARBA00022499"/>
    </source>
</evidence>
<dbReference type="GO" id="GO:0000981">
    <property type="term" value="F:DNA-binding transcription factor activity, RNA polymerase II-specific"/>
    <property type="evidence" value="ECO:0007669"/>
    <property type="project" value="TreeGrafter"/>
</dbReference>
<evidence type="ECO:0000256" key="11">
    <source>
        <dbReference type="ARBA" id="ARBA00023163"/>
    </source>
</evidence>
<evidence type="ECO:0000256" key="4">
    <source>
        <dbReference type="ARBA" id="ARBA00022723"/>
    </source>
</evidence>
<dbReference type="Ensembl" id="ENSLLET00000027254.1">
    <property type="protein sequence ID" value="ENSLLEP00000026248.1"/>
    <property type="gene ID" value="ENSLLEG00000016631.1"/>
</dbReference>
<dbReference type="FunFam" id="3.30.160.60:FF:001480">
    <property type="entry name" value="Si:cabz01071911.3"/>
    <property type="match status" value="1"/>
</dbReference>
<dbReference type="FunFam" id="3.30.160.60:FF:002716">
    <property type="entry name" value="Zinc finger protein 212"/>
    <property type="match status" value="1"/>
</dbReference>
<dbReference type="Proteomes" id="UP000694569">
    <property type="component" value="Unplaced"/>
</dbReference>
<keyword evidence="5" id="KW-0677">Repeat</keyword>
<dbReference type="InterPro" id="IPR036051">
    <property type="entry name" value="KRAB_dom_sf"/>
</dbReference>
<dbReference type="PROSITE" id="PS00028">
    <property type="entry name" value="ZINC_FINGER_C2H2_1"/>
    <property type="match status" value="9"/>
</dbReference>
<evidence type="ECO:0000259" key="14">
    <source>
        <dbReference type="PROSITE" id="PS50157"/>
    </source>
</evidence>
<evidence type="ECO:0000256" key="12">
    <source>
        <dbReference type="ARBA" id="ARBA00023242"/>
    </source>
</evidence>
<evidence type="ECO:0000313" key="16">
    <source>
        <dbReference type="Proteomes" id="UP000694569"/>
    </source>
</evidence>
<keyword evidence="4" id="KW-0479">Metal-binding</keyword>
<evidence type="ECO:0000256" key="8">
    <source>
        <dbReference type="ARBA" id="ARBA00022843"/>
    </source>
</evidence>
<proteinExistence type="inferred from homology"/>
<keyword evidence="16" id="KW-1185">Reference proteome</keyword>
<dbReference type="Pfam" id="PF00096">
    <property type="entry name" value="zf-C2H2"/>
    <property type="match status" value="6"/>
</dbReference>
<sequence length="688" mass="78956">MIMNTDTNVKTQRILDLTLEIIYLLTGEEYMLAKIPCEKDSPRRRCQVTEGYCRMQTSDTEPPLHPRTHRDNEKKIMEVINKITRLLTREVPIRCEDVTVYLSMEEWEYVEQHKELYEDVMMEDHQPVITLDKPVSSAFHSPDVGTKNGTEDVTNNGEEHLEILEATGQAESATYTEQEPLAFDERHVVKIDLYPTPEHAQTRYPPTNFQEEQAFCRGHITSLDMYKPLEHTQRDHTFTHIESVSWRQGDIRDPDIYPTTEHRQTEYPPVDIRHPCEDGNLRPGEISEPPGHTQTVYGLANTEDSMKSNASASDVKCREYILESIELDRSIDQKSDSDSSPAIVIDDLVVTPLEKWEVSNLECYLVTRETNCTPLTSSHCGGDGTHTSDHLKLHEEQTEEHPLPCFECEEHFIDSMGLYTCQKNHAEEKLFTCSKCDLSFALRCELVKHQMSHTEGKQYKCFKCGECFVHASCLASHKLLHAGEKTYKCTDCEKSFARLDQLDAHKLLHAAKNSFSCPECGKGFSVKTQLHRHLKIHRKKEPFKCTECGKCFTQTSDLARHRLVHMGEKPYKCPECSQCFTCSSLLSAHKLIHSVEKPFTCSDCGKMFSLKASLTKHQKTHTGEKPFKCTECGKSFNHPKDFASHQIVHTRIESFNCTECEKRFSRKSNLTRHLKVHAKGKVGYIFPM</sequence>